<dbReference type="PANTHER" id="PTHR46401">
    <property type="entry name" value="GLYCOSYLTRANSFERASE WBBK-RELATED"/>
    <property type="match status" value="1"/>
</dbReference>
<protein>
    <submittedName>
        <fullName evidence="4">Glycosyltransferase involved in cell wall biosynthesis</fullName>
    </submittedName>
</protein>
<dbReference type="Proteomes" id="UP000548326">
    <property type="component" value="Unassembled WGS sequence"/>
</dbReference>
<evidence type="ECO:0000313" key="4">
    <source>
        <dbReference type="EMBL" id="MBB6128762.1"/>
    </source>
</evidence>
<dbReference type="SUPFAM" id="SSF53756">
    <property type="entry name" value="UDP-Glycosyltransferase/glycogen phosphorylase"/>
    <property type="match status" value="1"/>
</dbReference>
<dbReference type="Gene3D" id="3.40.50.2000">
    <property type="entry name" value="Glycogen Phosphorylase B"/>
    <property type="match status" value="2"/>
</dbReference>
<feature type="domain" description="Glycosyltransferase subfamily 4-like N-terminal" evidence="3">
    <location>
        <begin position="29"/>
        <end position="179"/>
    </location>
</feature>
<dbReference type="Pfam" id="PF00534">
    <property type="entry name" value="Glycos_transf_1"/>
    <property type="match status" value="1"/>
</dbReference>
<reference evidence="4 5" key="1">
    <citation type="submission" date="2020-08" db="EMBL/GenBank/DDBJ databases">
        <title>Genomic Encyclopedia of Type Strains, Phase IV (KMG-V): Genome sequencing to study the core and pangenomes of soil and plant-associated prokaryotes.</title>
        <authorList>
            <person name="Whitman W."/>
        </authorList>
    </citation>
    <scope>NUCLEOTIDE SEQUENCE [LARGE SCALE GENOMIC DNA]</scope>
    <source>
        <strain evidence="4 5">MP601</strain>
    </source>
</reference>
<dbReference type="PANTHER" id="PTHR46401:SF2">
    <property type="entry name" value="GLYCOSYLTRANSFERASE WBBK-RELATED"/>
    <property type="match status" value="1"/>
</dbReference>
<sequence length="380" mass="43027">MLANGQHKTIKLGIDAKWFFKGPPSGNMVVKNLVNEMVNNPNDQFQLYLLITRDCKKQALEHFPSSVKLIFLPVIPNMVSNMLLVPLIARVYGLQAVLFQNFSSLWPNKLRKIVYIHDVLFLDYPQYYSGSEIAYFSKMKHLAARADMIITISHSEKERLIKNNVAGENRIAVVYHGINNAFKTLTNYTDESIRGFLHKYNLPNKYLLYVGRVNIRKNIFHLVSALNLLDDKLIKLVVAGELGSDINLLKDHIQTEGVSHRVIFTGHIPEEDLYLIYANATVFCFPSYAEGFGLPPLEAMQCGVPVVVSQRTAMPEVCGDAAMYIDPDHPEDIAEKINFLLNDTVLYQKKVLEGIDHAKKFSWQLSANGILKLIGDAYIN</sequence>
<dbReference type="RefSeq" id="WP_183588127.1">
    <property type="nucleotide sequence ID" value="NZ_JACHCA010000007.1"/>
</dbReference>
<dbReference type="InterPro" id="IPR001296">
    <property type="entry name" value="Glyco_trans_1"/>
</dbReference>
<dbReference type="EMBL" id="JACHCA010000007">
    <property type="protein sequence ID" value="MBB6128762.1"/>
    <property type="molecule type" value="Genomic_DNA"/>
</dbReference>
<organism evidence="4 5">
    <name type="scientific">Mucilaginibacter lappiensis</name>
    <dbReference type="NCBI Taxonomy" id="354630"/>
    <lineage>
        <taxon>Bacteria</taxon>
        <taxon>Pseudomonadati</taxon>
        <taxon>Bacteroidota</taxon>
        <taxon>Sphingobacteriia</taxon>
        <taxon>Sphingobacteriales</taxon>
        <taxon>Sphingobacteriaceae</taxon>
        <taxon>Mucilaginibacter</taxon>
    </lineage>
</organism>
<gene>
    <name evidence="4" type="ORF">HDF22_002885</name>
</gene>
<dbReference type="GO" id="GO:0009103">
    <property type="term" value="P:lipopolysaccharide biosynthetic process"/>
    <property type="evidence" value="ECO:0007669"/>
    <property type="project" value="TreeGrafter"/>
</dbReference>
<name>A0A841JEN5_9SPHI</name>
<evidence type="ECO:0000259" key="2">
    <source>
        <dbReference type="Pfam" id="PF00534"/>
    </source>
</evidence>
<accession>A0A841JEN5</accession>
<proteinExistence type="predicted"/>
<dbReference type="InterPro" id="IPR028098">
    <property type="entry name" value="Glyco_trans_4-like_N"/>
</dbReference>
<evidence type="ECO:0000256" key="1">
    <source>
        <dbReference type="ARBA" id="ARBA00022679"/>
    </source>
</evidence>
<keyword evidence="1 4" id="KW-0808">Transferase</keyword>
<comment type="caution">
    <text evidence="4">The sequence shown here is derived from an EMBL/GenBank/DDBJ whole genome shotgun (WGS) entry which is preliminary data.</text>
</comment>
<evidence type="ECO:0000259" key="3">
    <source>
        <dbReference type="Pfam" id="PF13439"/>
    </source>
</evidence>
<dbReference type="AlphaFoldDB" id="A0A841JEN5"/>
<feature type="domain" description="Glycosyl transferase family 1" evidence="2">
    <location>
        <begin position="203"/>
        <end position="346"/>
    </location>
</feature>
<dbReference type="GO" id="GO:0016757">
    <property type="term" value="F:glycosyltransferase activity"/>
    <property type="evidence" value="ECO:0007669"/>
    <property type="project" value="InterPro"/>
</dbReference>
<dbReference type="Pfam" id="PF13439">
    <property type="entry name" value="Glyco_transf_4"/>
    <property type="match status" value="1"/>
</dbReference>
<evidence type="ECO:0000313" key="5">
    <source>
        <dbReference type="Proteomes" id="UP000548326"/>
    </source>
</evidence>
<dbReference type="CDD" id="cd03809">
    <property type="entry name" value="GT4_MtfB-like"/>
    <property type="match status" value="1"/>
</dbReference>